<feature type="signal peptide" evidence="4">
    <location>
        <begin position="1"/>
        <end position="21"/>
    </location>
</feature>
<keyword evidence="3" id="KW-0378">Hydrolase</keyword>
<feature type="chain" id="PRO_5017236073" evidence="4">
    <location>
        <begin position="22"/>
        <end position="239"/>
    </location>
</feature>
<dbReference type="STRING" id="198616.SAMN05216193_104264"/>
<comment type="similarity">
    <text evidence="1">Belongs to the EndA/NucM nuclease family.</text>
</comment>
<gene>
    <name evidence="5" type="ORF">SAMN05216193_104264</name>
</gene>
<dbReference type="Pfam" id="PF04231">
    <property type="entry name" value="Endonuclease_1"/>
    <property type="match status" value="1"/>
</dbReference>
<reference evidence="6" key="1">
    <citation type="submission" date="2016-10" db="EMBL/GenBank/DDBJ databases">
        <authorList>
            <person name="Varghese N."/>
            <person name="Submissions S."/>
        </authorList>
    </citation>
    <scope>NUCLEOTIDE SEQUENCE [LARGE SCALE GENOMIC DNA]</scope>
    <source>
        <strain evidence="6">JCM 21621</strain>
    </source>
</reference>
<keyword evidence="4" id="KW-0732">Signal</keyword>
<name>A0A1H0DF62_9PSED</name>
<evidence type="ECO:0000256" key="3">
    <source>
        <dbReference type="ARBA" id="ARBA00022801"/>
    </source>
</evidence>
<dbReference type="InterPro" id="IPR044925">
    <property type="entry name" value="His-Me_finger_sf"/>
</dbReference>
<dbReference type="GO" id="GO:0004518">
    <property type="term" value="F:nuclease activity"/>
    <property type="evidence" value="ECO:0007669"/>
    <property type="project" value="UniProtKB-KW"/>
</dbReference>
<evidence type="ECO:0000313" key="5">
    <source>
        <dbReference type="EMBL" id="SDN68631.1"/>
    </source>
</evidence>
<dbReference type="RefSeq" id="WP_084311783.1">
    <property type="nucleotide sequence ID" value="NZ_FNIJ01000004.1"/>
</dbReference>
<dbReference type="PANTHER" id="PTHR33607:SF2">
    <property type="entry name" value="ENDONUCLEASE-1"/>
    <property type="match status" value="1"/>
</dbReference>
<accession>A0A1H0DF62</accession>
<dbReference type="Proteomes" id="UP000242957">
    <property type="component" value="Unassembled WGS sequence"/>
</dbReference>
<dbReference type="SUPFAM" id="SSF54060">
    <property type="entry name" value="His-Me finger endonucleases"/>
    <property type="match status" value="1"/>
</dbReference>
<sequence length="239" mass="27490">MTSRCISLLLVLALLPLAASAAPPRTFEEAKKIGRKLYARQSVEFYCGCRYSGNKVDLASCGYVPRKQPARARRIEWEHIVPAWVIGHQRQCWQNGGRENCSRRDRTYQKAEADLHNLVPSIGEVNGDRSNYGFAWLPPQPKQYGACPMVIDFDAQKAMPRPQIRGMIARTYFYMSDRYKLRLSKQDRQLFNAWNRQYPVQDWERQRNLMVGCVMGWGNPYVGAIDLSRCPAQKVAGRN</sequence>
<evidence type="ECO:0000256" key="2">
    <source>
        <dbReference type="ARBA" id="ARBA00022722"/>
    </source>
</evidence>
<dbReference type="PANTHER" id="PTHR33607">
    <property type="entry name" value="ENDONUCLEASE-1"/>
    <property type="match status" value="1"/>
</dbReference>
<dbReference type="OrthoDB" id="9800417at2"/>
<dbReference type="AlphaFoldDB" id="A0A1H0DF62"/>
<proteinExistence type="inferred from homology"/>
<protein>
    <submittedName>
        <fullName evidence="5">Deoxyribonuclease-1</fullName>
    </submittedName>
</protein>
<dbReference type="GO" id="GO:0016787">
    <property type="term" value="F:hydrolase activity"/>
    <property type="evidence" value="ECO:0007669"/>
    <property type="project" value="UniProtKB-KW"/>
</dbReference>
<evidence type="ECO:0000256" key="4">
    <source>
        <dbReference type="SAM" id="SignalP"/>
    </source>
</evidence>
<keyword evidence="6" id="KW-1185">Reference proteome</keyword>
<dbReference type="EMBL" id="FNIJ01000004">
    <property type="protein sequence ID" value="SDN68631.1"/>
    <property type="molecule type" value="Genomic_DNA"/>
</dbReference>
<organism evidence="5 6">
    <name type="scientific">Pseudomonas jinjuensis</name>
    <dbReference type="NCBI Taxonomy" id="198616"/>
    <lineage>
        <taxon>Bacteria</taxon>
        <taxon>Pseudomonadati</taxon>
        <taxon>Pseudomonadota</taxon>
        <taxon>Gammaproteobacteria</taxon>
        <taxon>Pseudomonadales</taxon>
        <taxon>Pseudomonadaceae</taxon>
        <taxon>Pseudomonas</taxon>
    </lineage>
</organism>
<evidence type="ECO:0000256" key="1">
    <source>
        <dbReference type="ARBA" id="ARBA00006429"/>
    </source>
</evidence>
<dbReference type="InterPro" id="IPR007346">
    <property type="entry name" value="Endonuclease-I"/>
</dbReference>
<keyword evidence="2" id="KW-0540">Nuclease</keyword>
<evidence type="ECO:0000313" key="6">
    <source>
        <dbReference type="Proteomes" id="UP000242957"/>
    </source>
</evidence>